<evidence type="ECO:0000256" key="1">
    <source>
        <dbReference type="SAM" id="MobiDB-lite"/>
    </source>
</evidence>
<proteinExistence type="predicted"/>
<evidence type="ECO:0000313" key="2">
    <source>
        <dbReference type="EMBL" id="TQD70300.1"/>
    </source>
</evidence>
<accession>A0A540K7Y5</accession>
<evidence type="ECO:0000313" key="3">
    <source>
        <dbReference type="Proteomes" id="UP000315295"/>
    </source>
</evidence>
<name>A0A540K7Y5_MALBA</name>
<organism evidence="2 3">
    <name type="scientific">Malus baccata</name>
    <name type="common">Siberian crab apple</name>
    <name type="synonym">Pyrus baccata</name>
    <dbReference type="NCBI Taxonomy" id="106549"/>
    <lineage>
        <taxon>Eukaryota</taxon>
        <taxon>Viridiplantae</taxon>
        <taxon>Streptophyta</taxon>
        <taxon>Embryophyta</taxon>
        <taxon>Tracheophyta</taxon>
        <taxon>Spermatophyta</taxon>
        <taxon>Magnoliopsida</taxon>
        <taxon>eudicotyledons</taxon>
        <taxon>Gunneridae</taxon>
        <taxon>Pentapetalae</taxon>
        <taxon>rosids</taxon>
        <taxon>fabids</taxon>
        <taxon>Rosales</taxon>
        <taxon>Rosaceae</taxon>
        <taxon>Amygdaloideae</taxon>
        <taxon>Maleae</taxon>
        <taxon>Malus</taxon>
    </lineage>
</organism>
<comment type="caution">
    <text evidence="2">The sequence shown here is derived from an EMBL/GenBank/DDBJ whole genome shotgun (WGS) entry which is preliminary data.</text>
</comment>
<keyword evidence="3" id="KW-1185">Reference proteome</keyword>
<sequence length="52" mass="6459">MQRQEDAQMRVRRTKMREHGNEDERERRDEDEGKTGRRDEGKTRRREDRTKG</sequence>
<dbReference type="AlphaFoldDB" id="A0A540K7Y5"/>
<dbReference type="Proteomes" id="UP000315295">
    <property type="component" value="Unassembled WGS sequence"/>
</dbReference>
<protein>
    <submittedName>
        <fullName evidence="2">Uncharacterized protein</fullName>
    </submittedName>
</protein>
<reference evidence="2 3" key="1">
    <citation type="journal article" date="2019" name="G3 (Bethesda)">
        <title>Sequencing of a Wild Apple (Malus baccata) Genome Unravels the Differences Between Cultivated and Wild Apple Species Regarding Disease Resistance and Cold Tolerance.</title>
        <authorList>
            <person name="Chen X."/>
        </authorList>
    </citation>
    <scope>NUCLEOTIDE SEQUENCE [LARGE SCALE GENOMIC DNA]</scope>
    <source>
        <strain evidence="3">cv. Shandingzi</strain>
        <tissue evidence="2">Leaves</tissue>
    </source>
</reference>
<gene>
    <name evidence="2" type="ORF">C1H46_044167</name>
</gene>
<feature type="compositionally biased region" description="Basic and acidic residues" evidence="1">
    <location>
        <begin position="17"/>
        <end position="52"/>
    </location>
</feature>
<dbReference type="EMBL" id="VIEB01001865">
    <property type="protein sequence ID" value="TQD70300.1"/>
    <property type="molecule type" value="Genomic_DNA"/>
</dbReference>
<feature type="region of interest" description="Disordered" evidence="1">
    <location>
        <begin position="1"/>
        <end position="52"/>
    </location>
</feature>